<dbReference type="AlphaFoldDB" id="A0A841RPK2"/>
<keyword evidence="1" id="KW-0375">Hydrogen ion transport</keyword>
<feature type="transmembrane region" description="Helical" evidence="3">
    <location>
        <begin position="50"/>
        <end position="71"/>
    </location>
</feature>
<evidence type="ECO:0000256" key="3">
    <source>
        <dbReference type="SAM" id="Phobius"/>
    </source>
</evidence>
<sequence length="149" mass="16862">MTAIWLFTVAAVVAAGGILLAFKRLMRGLQQRIKENDFHHKGLQKDQTKYFLQVAMIEAIPIFLIILGFMYTGEDPSLLWTIIGLFFTIGIMVISFVQIKKEKLEIQHDVDRVPAEMKKYIQSVVTVGYITTLGVPVISLVVIIITYMS</sequence>
<dbReference type="InterPro" id="IPR038662">
    <property type="entry name" value="ATP_synth_F0_csu_sf"/>
</dbReference>
<dbReference type="Proteomes" id="UP000572212">
    <property type="component" value="Unassembled WGS sequence"/>
</dbReference>
<feature type="transmembrane region" description="Helical" evidence="3">
    <location>
        <begin position="77"/>
        <end position="99"/>
    </location>
</feature>
<keyword evidence="5" id="KW-1185">Reference proteome</keyword>
<keyword evidence="2" id="KW-0813">Transport</keyword>
<keyword evidence="3" id="KW-1133">Transmembrane helix</keyword>
<evidence type="ECO:0000256" key="1">
    <source>
        <dbReference type="ARBA" id="ARBA00022781"/>
    </source>
</evidence>
<comment type="caution">
    <text evidence="4">The sequence shown here is derived from an EMBL/GenBank/DDBJ whole genome shotgun (WGS) entry which is preliminary data.</text>
</comment>
<proteinExistence type="predicted"/>
<protein>
    <submittedName>
        <fullName evidence="4">Putative membrane protein YecN with MAPEG domain</fullName>
    </submittedName>
</protein>
<evidence type="ECO:0000313" key="4">
    <source>
        <dbReference type="EMBL" id="MBB6513105.1"/>
    </source>
</evidence>
<accession>A0A841RPK2</accession>
<reference evidence="4 5" key="1">
    <citation type="submission" date="2020-08" db="EMBL/GenBank/DDBJ databases">
        <title>Genomic Encyclopedia of Type Strains, Phase IV (KMG-IV): sequencing the most valuable type-strain genomes for metagenomic binning, comparative biology and taxonomic classification.</title>
        <authorList>
            <person name="Goeker M."/>
        </authorList>
    </citation>
    <scope>NUCLEOTIDE SEQUENCE [LARGE SCALE GENOMIC DNA]</scope>
    <source>
        <strain evidence="4 5">DSM 11805</strain>
    </source>
</reference>
<keyword evidence="3" id="KW-0472">Membrane</keyword>
<dbReference type="RefSeq" id="WP_184247673.1">
    <property type="nucleotide sequence ID" value="NZ_BAAACU010000064.1"/>
</dbReference>
<keyword evidence="3" id="KW-0812">Transmembrane</keyword>
<organism evidence="4 5">
    <name type="scientific">Gracilibacillus halotolerans</name>
    <dbReference type="NCBI Taxonomy" id="74386"/>
    <lineage>
        <taxon>Bacteria</taxon>
        <taxon>Bacillati</taxon>
        <taxon>Bacillota</taxon>
        <taxon>Bacilli</taxon>
        <taxon>Bacillales</taxon>
        <taxon>Bacillaceae</taxon>
        <taxon>Gracilibacillus</taxon>
    </lineage>
</organism>
<feature type="transmembrane region" description="Helical" evidence="3">
    <location>
        <begin position="120"/>
        <end position="148"/>
    </location>
</feature>
<evidence type="ECO:0000256" key="2">
    <source>
        <dbReference type="ARBA" id="ARBA00023065"/>
    </source>
</evidence>
<dbReference type="GO" id="GO:1902600">
    <property type="term" value="P:proton transmembrane transport"/>
    <property type="evidence" value="ECO:0007669"/>
    <property type="project" value="UniProtKB-KW"/>
</dbReference>
<keyword evidence="2" id="KW-0406">Ion transport</keyword>
<evidence type="ECO:0000313" key="5">
    <source>
        <dbReference type="Proteomes" id="UP000572212"/>
    </source>
</evidence>
<dbReference type="Gene3D" id="1.20.20.10">
    <property type="entry name" value="F1F0 ATP synthase subunit C"/>
    <property type="match status" value="1"/>
</dbReference>
<gene>
    <name evidence="4" type="ORF">GGQ92_001895</name>
</gene>
<dbReference type="EMBL" id="JACHON010000008">
    <property type="protein sequence ID" value="MBB6513105.1"/>
    <property type="molecule type" value="Genomic_DNA"/>
</dbReference>
<name>A0A841RPK2_9BACI</name>
<feature type="transmembrane region" description="Helical" evidence="3">
    <location>
        <begin position="6"/>
        <end position="22"/>
    </location>
</feature>